<gene>
    <name evidence="2" type="ORF">CGL51_01205</name>
    <name evidence="1" type="ORF">CGL52_11405</name>
</gene>
<evidence type="ECO:0000313" key="2">
    <source>
        <dbReference type="EMBL" id="RFA98320.1"/>
    </source>
</evidence>
<proteinExistence type="predicted"/>
<sequence length="145" mass="16231">MPSKYARIAVERSIAEEFSLKIRKIGRRPSEVISAVFSAVIDAVDHGYDPLDMMHICRIARNIGIGRAGYEVGVNAGMLLRAYYKPKEFLDIMARIGPQVMGVYRVGSDTFRANDPQVRDTVKGLFAGIGCKSEEWQEFIKVNCD</sequence>
<dbReference type="Proteomes" id="UP000257123">
    <property type="component" value="Unassembled WGS sequence"/>
</dbReference>
<evidence type="ECO:0000313" key="1">
    <source>
        <dbReference type="EMBL" id="RFA96133.1"/>
    </source>
</evidence>
<dbReference type="OrthoDB" id="24558at2157"/>
<dbReference type="Proteomes" id="UP000256877">
    <property type="component" value="Unassembled WGS sequence"/>
</dbReference>
<protein>
    <submittedName>
        <fullName evidence="1">Uncharacterized protein</fullName>
    </submittedName>
</protein>
<dbReference type="EMBL" id="NMUE01000002">
    <property type="protein sequence ID" value="RFA98320.1"/>
    <property type="molecule type" value="Genomic_DNA"/>
</dbReference>
<accession>A0A371QZJ7</accession>
<dbReference type="AlphaFoldDB" id="A0A371QZJ7"/>
<comment type="caution">
    <text evidence="1">The sequence shown here is derived from an EMBL/GenBank/DDBJ whole genome shotgun (WGS) entry which is preliminary data.</text>
</comment>
<evidence type="ECO:0000313" key="4">
    <source>
        <dbReference type="Proteomes" id="UP000257123"/>
    </source>
</evidence>
<organism evidence="1 3">
    <name type="scientific">Pyrobaculum aerophilum</name>
    <dbReference type="NCBI Taxonomy" id="13773"/>
    <lineage>
        <taxon>Archaea</taxon>
        <taxon>Thermoproteota</taxon>
        <taxon>Thermoprotei</taxon>
        <taxon>Thermoproteales</taxon>
        <taxon>Thermoproteaceae</taxon>
        <taxon>Pyrobaculum</taxon>
    </lineage>
</organism>
<dbReference type="EMBL" id="NMUF01000042">
    <property type="protein sequence ID" value="RFA96133.1"/>
    <property type="molecule type" value="Genomic_DNA"/>
</dbReference>
<name>A0A371QZJ7_9CREN</name>
<dbReference type="RefSeq" id="WP_116420382.1">
    <property type="nucleotide sequence ID" value="NZ_NMUE01000002.1"/>
</dbReference>
<reference evidence="3 4" key="1">
    <citation type="submission" date="2017-07" db="EMBL/GenBank/DDBJ databases">
        <title>Draft genome sequence of aerobic hyperthermophilic archaea, Pyrobaculum aerophilum YKB31 and YKB32.</title>
        <authorList>
            <person name="Mochizuki T."/>
            <person name="Berliner A.J."/>
            <person name="Yoshida-Takashima Y."/>
            <person name="Takaki Y."/>
            <person name="Nunoura T."/>
            <person name="Takai K."/>
        </authorList>
    </citation>
    <scope>NUCLEOTIDE SEQUENCE [LARGE SCALE GENOMIC DNA]</scope>
    <source>
        <strain evidence="2 4">YKB31</strain>
        <strain evidence="1 3">YKB32</strain>
    </source>
</reference>
<evidence type="ECO:0000313" key="3">
    <source>
        <dbReference type="Proteomes" id="UP000256877"/>
    </source>
</evidence>